<sequence>MGPSPFNMTRLQVVPQGQVIKQRDHPFSLRVLQPCFA</sequence>
<accession>C9Y196</accession>
<reference evidence="1 2" key="1">
    <citation type="journal article" date="2010" name="J. Bacteriol.">
        <title>Complete Genome Sequence of Cronobacter turicensis LMG 23827, a foodborne pathogen causing deaths in neonates.</title>
        <authorList>
            <person name="Stephan R."/>
            <person name="Lehner A."/>
            <person name="Tischler P."/>
            <person name="Rattei T."/>
        </authorList>
    </citation>
    <scope>NUCLEOTIDE SEQUENCE [LARGE SCALE GENOMIC DNA]</scope>
    <source>
        <strain evidence="2">DSM 18703 / CCUG 55852 / LMG 23827 / z3032</strain>
    </source>
</reference>
<proteinExistence type="predicted"/>
<protein>
    <submittedName>
        <fullName evidence="1">Uncharacterized protein</fullName>
    </submittedName>
</protein>
<evidence type="ECO:0000313" key="2">
    <source>
        <dbReference type="Proteomes" id="UP000002069"/>
    </source>
</evidence>
<organism evidence="1 2">
    <name type="scientific">Cronobacter turicensis (strain DSM 18703 / CCUG 55852 / LMG 23827 / z3032)</name>
    <dbReference type="NCBI Taxonomy" id="693216"/>
    <lineage>
        <taxon>Bacteria</taxon>
        <taxon>Pseudomonadati</taxon>
        <taxon>Pseudomonadota</taxon>
        <taxon>Gammaproteobacteria</taxon>
        <taxon>Enterobacterales</taxon>
        <taxon>Enterobacteriaceae</taxon>
        <taxon>Cronobacter</taxon>
    </lineage>
</organism>
<dbReference type="Proteomes" id="UP000002069">
    <property type="component" value="Chromosome"/>
</dbReference>
<dbReference type="AlphaFoldDB" id="C9Y196"/>
<keyword evidence="2" id="KW-1185">Reference proteome</keyword>
<evidence type="ECO:0000313" key="1">
    <source>
        <dbReference type="EMBL" id="CBA34024.1"/>
    </source>
</evidence>
<dbReference type="HOGENOM" id="CLU_3348624_0_0_6"/>
<reference evidence="2" key="2">
    <citation type="journal article" date="2011" name="J. Bacteriol.">
        <title>Complete genome sequence of Cronobacter turicensis LMG 23827, a food-borne pathogen causing deaths in neonates.</title>
        <authorList>
            <person name="Stephan R."/>
            <person name="Lehner A."/>
            <person name="Tischler P."/>
            <person name="Rattei T."/>
        </authorList>
    </citation>
    <scope>NUCLEOTIDE SEQUENCE [LARGE SCALE GENOMIC DNA]</scope>
    <source>
        <strain evidence="2">DSM 18703 / CCUG 55852 / LMG 23827 / z3032</strain>
    </source>
</reference>
<dbReference type="EMBL" id="FN543093">
    <property type="protein sequence ID" value="CBA34024.1"/>
    <property type="molecule type" value="Genomic_DNA"/>
</dbReference>
<dbReference type="PATRIC" id="fig|693216.3.peg.3509"/>
<name>C9Y196_CROTZ</name>
<gene>
    <name evidence="1" type="ordered locus">Ctu_37070</name>
</gene>
<dbReference type="KEGG" id="ctu:CTU_37070"/>